<dbReference type="Pfam" id="PF00989">
    <property type="entry name" value="PAS"/>
    <property type="match status" value="1"/>
</dbReference>
<dbReference type="Pfam" id="PF08448">
    <property type="entry name" value="PAS_4"/>
    <property type="match status" value="2"/>
</dbReference>
<name>A0A518FYX4_9PLAN</name>
<dbReference type="InterPro" id="IPR052162">
    <property type="entry name" value="Sensor_kinase/Photoreceptor"/>
</dbReference>
<dbReference type="FunFam" id="3.30.450.20:FF:000088">
    <property type="entry name" value="Sensory transduction histidine kinase"/>
    <property type="match status" value="1"/>
</dbReference>
<dbReference type="InterPro" id="IPR004358">
    <property type="entry name" value="Sig_transdc_His_kin-like_C"/>
</dbReference>
<evidence type="ECO:0000259" key="8">
    <source>
        <dbReference type="PROSITE" id="PS50113"/>
    </source>
</evidence>
<reference evidence="9 10" key="1">
    <citation type="submission" date="2019-02" db="EMBL/GenBank/DDBJ databases">
        <title>Deep-cultivation of Planctomycetes and their phenomic and genomic characterization uncovers novel biology.</title>
        <authorList>
            <person name="Wiegand S."/>
            <person name="Jogler M."/>
            <person name="Boedeker C."/>
            <person name="Pinto D."/>
            <person name="Vollmers J."/>
            <person name="Rivas-Marin E."/>
            <person name="Kohn T."/>
            <person name="Peeters S.H."/>
            <person name="Heuer A."/>
            <person name="Rast P."/>
            <person name="Oberbeckmann S."/>
            <person name="Bunk B."/>
            <person name="Jeske O."/>
            <person name="Meyerdierks A."/>
            <person name="Storesund J.E."/>
            <person name="Kallscheuer N."/>
            <person name="Luecker S."/>
            <person name="Lage O.M."/>
            <person name="Pohl T."/>
            <person name="Merkel B.J."/>
            <person name="Hornburger P."/>
            <person name="Mueller R.-W."/>
            <person name="Bruemmer F."/>
            <person name="Labrenz M."/>
            <person name="Spormann A.M."/>
            <person name="Op den Camp H."/>
            <person name="Overmann J."/>
            <person name="Amann R."/>
            <person name="Jetten M.S.M."/>
            <person name="Mascher T."/>
            <person name="Medema M.H."/>
            <person name="Devos D.P."/>
            <person name="Kaster A.-K."/>
            <person name="Ovreas L."/>
            <person name="Rohde M."/>
            <person name="Galperin M.Y."/>
            <person name="Jogler C."/>
        </authorList>
    </citation>
    <scope>NUCLEOTIDE SEQUENCE [LARGE SCALE GENOMIC DNA]</scope>
    <source>
        <strain evidence="9 10">Pan153</strain>
    </source>
</reference>
<feature type="domain" description="PAS" evidence="7">
    <location>
        <begin position="57"/>
        <end position="119"/>
    </location>
</feature>
<protein>
    <recommendedName>
        <fullName evidence="2">histidine kinase</fullName>
        <ecNumber evidence="2">2.7.13.3</ecNumber>
    </recommendedName>
</protein>
<dbReference type="PANTHER" id="PTHR43304:SF1">
    <property type="entry name" value="PAC DOMAIN-CONTAINING PROTEIN"/>
    <property type="match status" value="1"/>
</dbReference>
<dbReference type="InterPro" id="IPR013656">
    <property type="entry name" value="PAS_4"/>
</dbReference>
<dbReference type="PANTHER" id="PTHR43304">
    <property type="entry name" value="PHYTOCHROME-LIKE PROTEIN CPH1"/>
    <property type="match status" value="1"/>
</dbReference>
<dbReference type="Gene3D" id="3.30.450.20">
    <property type="entry name" value="PAS domain"/>
    <property type="match status" value="5"/>
</dbReference>
<dbReference type="GO" id="GO:0000155">
    <property type="term" value="F:phosphorelay sensor kinase activity"/>
    <property type="evidence" value="ECO:0007669"/>
    <property type="project" value="InterPro"/>
</dbReference>
<dbReference type="OrthoDB" id="290376at2"/>
<keyword evidence="4 9" id="KW-0808">Transferase</keyword>
<dbReference type="InterPro" id="IPR005467">
    <property type="entry name" value="His_kinase_dom"/>
</dbReference>
<dbReference type="Gene3D" id="1.10.287.130">
    <property type="match status" value="1"/>
</dbReference>
<feature type="domain" description="PAC" evidence="8">
    <location>
        <begin position="250"/>
        <end position="302"/>
    </location>
</feature>
<dbReference type="PROSITE" id="PS50112">
    <property type="entry name" value="PAS"/>
    <property type="match status" value="4"/>
</dbReference>
<accession>A0A518FYX4</accession>
<dbReference type="EMBL" id="CP036317">
    <property type="protein sequence ID" value="QDV21565.1"/>
    <property type="molecule type" value="Genomic_DNA"/>
</dbReference>
<evidence type="ECO:0000259" key="6">
    <source>
        <dbReference type="PROSITE" id="PS50109"/>
    </source>
</evidence>
<evidence type="ECO:0000259" key="7">
    <source>
        <dbReference type="PROSITE" id="PS50112"/>
    </source>
</evidence>
<dbReference type="CDD" id="cd00082">
    <property type="entry name" value="HisKA"/>
    <property type="match status" value="1"/>
</dbReference>
<dbReference type="NCBIfam" id="TIGR00229">
    <property type="entry name" value="sensory_box"/>
    <property type="match status" value="4"/>
</dbReference>
<organism evidence="9 10">
    <name type="scientific">Gimesia panareensis</name>
    <dbReference type="NCBI Taxonomy" id="2527978"/>
    <lineage>
        <taxon>Bacteria</taxon>
        <taxon>Pseudomonadati</taxon>
        <taxon>Planctomycetota</taxon>
        <taxon>Planctomycetia</taxon>
        <taxon>Planctomycetales</taxon>
        <taxon>Planctomycetaceae</taxon>
        <taxon>Gimesia</taxon>
    </lineage>
</organism>
<dbReference type="Pfam" id="PF00512">
    <property type="entry name" value="HisKA"/>
    <property type="match status" value="1"/>
</dbReference>
<dbReference type="SMART" id="SM00387">
    <property type="entry name" value="HATPase_c"/>
    <property type="match status" value="1"/>
</dbReference>
<dbReference type="SMART" id="SM00388">
    <property type="entry name" value="HisKA"/>
    <property type="match status" value="1"/>
</dbReference>
<evidence type="ECO:0000313" key="9">
    <source>
        <dbReference type="EMBL" id="QDV21565.1"/>
    </source>
</evidence>
<dbReference type="GO" id="GO:0006355">
    <property type="term" value="P:regulation of DNA-templated transcription"/>
    <property type="evidence" value="ECO:0007669"/>
    <property type="project" value="InterPro"/>
</dbReference>
<evidence type="ECO:0000256" key="1">
    <source>
        <dbReference type="ARBA" id="ARBA00000085"/>
    </source>
</evidence>
<dbReference type="CDD" id="cd00130">
    <property type="entry name" value="PAS"/>
    <property type="match status" value="4"/>
</dbReference>
<evidence type="ECO:0000313" key="10">
    <source>
        <dbReference type="Proteomes" id="UP000320839"/>
    </source>
</evidence>
<dbReference type="PRINTS" id="PR00344">
    <property type="entry name" value="BCTRLSENSOR"/>
</dbReference>
<dbReference type="SUPFAM" id="SSF55785">
    <property type="entry name" value="PYP-like sensor domain (PAS domain)"/>
    <property type="match status" value="5"/>
</dbReference>
<dbReference type="InterPro" id="IPR036890">
    <property type="entry name" value="HATPase_C_sf"/>
</dbReference>
<keyword evidence="5" id="KW-0418">Kinase</keyword>
<dbReference type="Gene3D" id="2.10.70.100">
    <property type="match status" value="1"/>
</dbReference>
<comment type="catalytic activity">
    <reaction evidence="1">
        <text>ATP + protein L-histidine = ADP + protein N-phospho-L-histidine.</text>
        <dbReference type="EC" id="2.7.13.3"/>
    </reaction>
</comment>
<dbReference type="EC" id="2.7.13.3" evidence="2"/>
<sequence length="950" mass="107923">MTHSTMTELQNEVTRLRRRIGELEQQQQIRIDGAAETLTAGPISLQHKDIDQERARLTALPCAVFECDLSGRILFANPEFASLHGMEPAELVETFYAELIDAEEERVVFYQLLGQLASGSMASHTHNTVHGHRDGHSIPVQVQWGVQRDASGGVTGLLAVATERSPSETERDRAIDLAGQYFKLVREMILVIDAEQNISLINPHGCRLLEAEESEIVGKNWFDHFLPESIGEEIRTLFDQLMQGEEKPVEFFENDIQTATGRIKRVAWHNSILRDESEQIIGTLSVGIDITERLEEQQALRESRQIFHQISENIKEMLWVSSADFSKVYYLSPTYEDIWGRTCQSAYDDPSLWVEGIHPEDRENVLADLERKASGDYSHPEFPQFRVIHTDGSLRWVQASSFPVYNEQNQVTRITGVVEDITQRKLAEKAILETNEALEERVRQRTAELVHKSTQLKALFQALPDLVLVMNHGGDIVNFNSRRRKDLFSQSDLSSGRKIWDLLPEEMVDQFAESVQQVYETRQMRTIDFPLPSHRQNRWYRARVLPYLNEEVLLIIENISEQKVAEIDLKQTHERLSEAQRLAHIGSWEWNVLDDSLWWSDEVFRIFGLKSSSFRPTYPGFLETIHPDDRALVERVVAQTLEHDLPYSIEHRIIRPNGEVCYVHEQGALKRNSAGKIVSMHGTVQDITDRQEAARKTREYRDILAHASRLAVMGELTAGISHELNQPLTAIANYSSAIKSRIEQGHDVSDLVQRIEMLSLRSGSIVRRLKSMAEKREQELIRFNILDSIHSTLQLIEYELHQKKIKVQVVSDSRMTIVHADRVQIEQVLSNLFLNAMDAMAETPLPRILTITVSPAADSMIQVTVSDTGTGVPDHFVGQLFTPFASNKQGGLGIGLSLSRSLVEASGGKISYRQKSVTGATFDVLIPTHQMSDQTKQAFRGKILSKENGK</sequence>
<dbReference type="Proteomes" id="UP000320839">
    <property type="component" value="Chromosome"/>
</dbReference>
<dbReference type="Gene3D" id="3.30.565.10">
    <property type="entry name" value="Histidine kinase-like ATPase, C-terminal domain"/>
    <property type="match status" value="1"/>
</dbReference>
<evidence type="ECO:0000256" key="3">
    <source>
        <dbReference type="ARBA" id="ARBA00022553"/>
    </source>
</evidence>
<feature type="domain" description="Histidine kinase" evidence="6">
    <location>
        <begin position="719"/>
        <end position="930"/>
    </location>
</feature>
<evidence type="ECO:0000256" key="4">
    <source>
        <dbReference type="ARBA" id="ARBA00022679"/>
    </source>
</evidence>
<feature type="domain" description="PAS" evidence="7">
    <location>
        <begin position="303"/>
        <end position="376"/>
    </location>
</feature>
<dbReference type="Pfam" id="PF08447">
    <property type="entry name" value="PAS_3"/>
    <property type="match status" value="2"/>
</dbReference>
<evidence type="ECO:0000256" key="2">
    <source>
        <dbReference type="ARBA" id="ARBA00012438"/>
    </source>
</evidence>
<keyword evidence="3" id="KW-0597">Phosphoprotein</keyword>
<dbReference type="SUPFAM" id="SSF55874">
    <property type="entry name" value="ATPase domain of HSP90 chaperone/DNA topoisomerase II/histidine kinase"/>
    <property type="match status" value="1"/>
</dbReference>
<dbReference type="Pfam" id="PF02518">
    <property type="entry name" value="HATPase_c"/>
    <property type="match status" value="1"/>
</dbReference>
<dbReference type="SMART" id="SM00086">
    <property type="entry name" value="PAC"/>
    <property type="match status" value="4"/>
</dbReference>
<dbReference type="InterPro" id="IPR000014">
    <property type="entry name" value="PAS"/>
</dbReference>
<feature type="domain" description="PAC" evidence="8">
    <location>
        <begin position="647"/>
        <end position="699"/>
    </location>
</feature>
<dbReference type="InterPro" id="IPR035965">
    <property type="entry name" value="PAS-like_dom_sf"/>
</dbReference>
<dbReference type="InterPro" id="IPR013655">
    <property type="entry name" value="PAS_fold_3"/>
</dbReference>
<dbReference type="AlphaFoldDB" id="A0A518FYX4"/>
<gene>
    <name evidence="9" type="primary">fixL_4</name>
    <name evidence="9" type="ORF">Pan153_62550</name>
</gene>
<feature type="domain" description="PAS" evidence="7">
    <location>
        <begin position="597"/>
        <end position="644"/>
    </location>
</feature>
<proteinExistence type="predicted"/>
<feature type="domain" description="PAS" evidence="7">
    <location>
        <begin position="189"/>
        <end position="245"/>
    </location>
</feature>
<dbReference type="InterPro" id="IPR001610">
    <property type="entry name" value="PAC"/>
</dbReference>
<dbReference type="PROSITE" id="PS50113">
    <property type="entry name" value="PAC"/>
    <property type="match status" value="3"/>
</dbReference>
<evidence type="ECO:0000256" key="5">
    <source>
        <dbReference type="ARBA" id="ARBA00022777"/>
    </source>
</evidence>
<dbReference type="InterPro" id="IPR013767">
    <property type="entry name" value="PAS_fold"/>
</dbReference>
<dbReference type="PROSITE" id="PS50109">
    <property type="entry name" value="HIS_KIN"/>
    <property type="match status" value="1"/>
</dbReference>
<dbReference type="InterPro" id="IPR036097">
    <property type="entry name" value="HisK_dim/P_sf"/>
</dbReference>
<feature type="domain" description="PAC" evidence="8">
    <location>
        <begin position="381"/>
        <end position="433"/>
    </location>
</feature>
<dbReference type="SMART" id="SM00091">
    <property type="entry name" value="PAS"/>
    <property type="match status" value="5"/>
</dbReference>
<dbReference type="InterPro" id="IPR003594">
    <property type="entry name" value="HATPase_dom"/>
</dbReference>
<dbReference type="InterPro" id="IPR000700">
    <property type="entry name" value="PAS-assoc_C"/>
</dbReference>
<dbReference type="SUPFAM" id="SSF47384">
    <property type="entry name" value="Homodimeric domain of signal transducing histidine kinase"/>
    <property type="match status" value="1"/>
</dbReference>
<dbReference type="RefSeq" id="WP_145460253.1">
    <property type="nucleotide sequence ID" value="NZ_CP036317.1"/>
</dbReference>
<dbReference type="InterPro" id="IPR003661">
    <property type="entry name" value="HisK_dim/P_dom"/>
</dbReference>